<reference evidence="2" key="1">
    <citation type="journal article" date="2022" name="Int. J. Mol. Sci.">
        <title>Draft Genome of Tanacetum Coccineum: Genomic Comparison of Closely Related Tanacetum-Family Plants.</title>
        <authorList>
            <person name="Yamashiro T."/>
            <person name="Shiraishi A."/>
            <person name="Nakayama K."/>
            <person name="Satake H."/>
        </authorList>
    </citation>
    <scope>NUCLEOTIDE SEQUENCE</scope>
</reference>
<gene>
    <name evidence="2" type="ORF">Tco_0625568</name>
</gene>
<dbReference type="Proteomes" id="UP001151760">
    <property type="component" value="Unassembled WGS sequence"/>
</dbReference>
<protein>
    <submittedName>
        <fullName evidence="2">Uncharacterized protein</fullName>
    </submittedName>
</protein>
<evidence type="ECO:0000313" key="3">
    <source>
        <dbReference type="Proteomes" id="UP001151760"/>
    </source>
</evidence>
<proteinExistence type="predicted"/>
<dbReference type="EMBL" id="BQNB010008639">
    <property type="protein sequence ID" value="GJS52206.1"/>
    <property type="molecule type" value="Genomic_DNA"/>
</dbReference>
<accession>A0ABQ4WH66</accession>
<evidence type="ECO:0000313" key="2">
    <source>
        <dbReference type="EMBL" id="GJS52206.1"/>
    </source>
</evidence>
<reference evidence="2" key="2">
    <citation type="submission" date="2022-01" db="EMBL/GenBank/DDBJ databases">
        <authorList>
            <person name="Yamashiro T."/>
            <person name="Shiraishi A."/>
            <person name="Satake H."/>
            <person name="Nakayama K."/>
        </authorList>
    </citation>
    <scope>NUCLEOTIDE SEQUENCE</scope>
</reference>
<evidence type="ECO:0000256" key="1">
    <source>
        <dbReference type="SAM" id="MobiDB-lite"/>
    </source>
</evidence>
<sequence length="107" mass="11923">MGTKPSTDQAEHSEEINQNSGDLEGFLNSPCFCGEELASPMNKTVSCKEALASPKGKTVFGERQLNSVDGVKQFTKNLLLRRQSSAARRRIEFKRSRNDNSVFGYIH</sequence>
<keyword evidence="3" id="KW-1185">Reference proteome</keyword>
<comment type="caution">
    <text evidence="2">The sequence shown here is derived from an EMBL/GenBank/DDBJ whole genome shotgun (WGS) entry which is preliminary data.</text>
</comment>
<name>A0ABQ4WH66_9ASTR</name>
<organism evidence="2 3">
    <name type="scientific">Tanacetum coccineum</name>
    <dbReference type="NCBI Taxonomy" id="301880"/>
    <lineage>
        <taxon>Eukaryota</taxon>
        <taxon>Viridiplantae</taxon>
        <taxon>Streptophyta</taxon>
        <taxon>Embryophyta</taxon>
        <taxon>Tracheophyta</taxon>
        <taxon>Spermatophyta</taxon>
        <taxon>Magnoliopsida</taxon>
        <taxon>eudicotyledons</taxon>
        <taxon>Gunneridae</taxon>
        <taxon>Pentapetalae</taxon>
        <taxon>asterids</taxon>
        <taxon>campanulids</taxon>
        <taxon>Asterales</taxon>
        <taxon>Asteraceae</taxon>
        <taxon>Asteroideae</taxon>
        <taxon>Anthemideae</taxon>
        <taxon>Anthemidinae</taxon>
        <taxon>Tanacetum</taxon>
    </lineage>
</organism>
<feature type="region of interest" description="Disordered" evidence="1">
    <location>
        <begin position="1"/>
        <end position="23"/>
    </location>
</feature>